<evidence type="ECO:0000313" key="9">
    <source>
        <dbReference type="WBParaSite" id="MBELARI_LOCUS9526"/>
    </source>
</evidence>
<dbReference type="WBParaSite" id="MBELARI_LOCUS9526">
    <property type="protein sequence ID" value="MBELARI_LOCUS9526"/>
    <property type="gene ID" value="MBELARI_LOCUS9526"/>
</dbReference>
<evidence type="ECO:0000256" key="1">
    <source>
        <dbReference type="ARBA" id="ARBA00022723"/>
    </source>
</evidence>
<dbReference type="InterPro" id="IPR001019">
    <property type="entry name" value="Gprotein_alpha_su"/>
</dbReference>
<dbReference type="Gene3D" id="3.40.50.300">
    <property type="entry name" value="P-loop containing nucleotide triphosphate hydrolases"/>
    <property type="match status" value="1"/>
</dbReference>
<evidence type="ECO:0000256" key="4">
    <source>
        <dbReference type="ARBA" id="ARBA00023134"/>
    </source>
</evidence>
<dbReference type="Gene3D" id="1.10.400.10">
    <property type="entry name" value="GI Alpha 1, domain 2-like"/>
    <property type="match status" value="1"/>
</dbReference>
<dbReference type="InterPro" id="IPR027417">
    <property type="entry name" value="P-loop_NTPase"/>
</dbReference>
<evidence type="ECO:0000313" key="8">
    <source>
        <dbReference type="Proteomes" id="UP000887575"/>
    </source>
</evidence>
<dbReference type="FunFam" id="3.40.50.300:FF:000563">
    <property type="entry name" value="Guanine nucleotide-binding protein alpha subunit"/>
    <property type="match status" value="1"/>
</dbReference>
<feature type="binding site" evidence="7">
    <location>
        <position position="187"/>
    </location>
    <ligand>
        <name>Mg(2+)</name>
        <dbReference type="ChEBI" id="CHEBI:18420"/>
    </ligand>
</feature>
<dbReference type="PANTHER" id="PTHR10218:SF196">
    <property type="entry name" value="GUANINE NUCLEOTIDE-BINDING PROTEIN ALPHA-8 SUBUNIT"/>
    <property type="match status" value="1"/>
</dbReference>
<keyword evidence="4 6" id="KW-0342">GTP-binding</keyword>
<evidence type="ECO:0000256" key="2">
    <source>
        <dbReference type="ARBA" id="ARBA00022741"/>
    </source>
</evidence>
<evidence type="ECO:0000256" key="7">
    <source>
        <dbReference type="PIRSR" id="PIRSR601019-2"/>
    </source>
</evidence>
<dbReference type="CDD" id="cd00066">
    <property type="entry name" value="G-alpha"/>
    <property type="match status" value="1"/>
</dbReference>
<dbReference type="AlphaFoldDB" id="A0AAF3FQP8"/>
<dbReference type="Pfam" id="PF00503">
    <property type="entry name" value="G-alpha"/>
    <property type="match status" value="1"/>
</dbReference>
<dbReference type="PRINTS" id="PR00318">
    <property type="entry name" value="GPROTEINA"/>
</dbReference>
<dbReference type="GO" id="GO:0005834">
    <property type="term" value="C:heterotrimeric G-protein complex"/>
    <property type="evidence" value="ECO:0007669"/>
    <property type="project" value="TreeGrafter"/>
</dbReference>
<dbReference type="PANTHER" id="PTHR10218">
    <property type="entry name" value="GTP-BINDING PROTEIN ALPHA SUBUNIT"/>
    <property type="match status" value="1"/>
</dbReference>
<keyword evidence="2 6" id="KW-0547">Nucleotide-binding</keyword>
<feature type="binding site" evidence="6">
    <location>
        <begin position="181"/>
        <end position="187"/>
    </location>
    <ligand>
        <name>GTP</name>
        <dbReference type="ChEBI" id="CHEBI:37565"/>
    </ligand>
</feature>
<dbReference type="SUPFAM" id="SSF52540">
    <property type="entry name" value="P-loop containing nucleoside triphosphate hydrolases"/>
    <property type="match status" value="1"/>
</dbReference>
<dbReference type="GO" id="GO:0001664">
    <property type="term" value="F:G protein-coupled receptor binding"/>
    <property type="evidence" value="ECO:0007669"/>
    <property type="project" value="TreeGrafter"/>
</dbReference>
<dbReference type="Proteomes" id="UP000887575">
    <property type="component" value="Unassembled WGS sequence"/>
</dbReference>
<dbReference type="GO" id="GO:0005737">
    <property type="term" value="C:cytoplasm"/>
    <property type="evidence" value="ECO:0007669"/>
    <property type="project" value="TreeGrafter"/>
</dbReference>
<dbReference type="PROSITE" id="PS51882">
    <property type="entry name" value="G_ALPHA"/>
    <property type="match status" value="1"/>
</dbReference>
<keyword evidence="8" id="KW-1185">Reference proteome</keyword>
<feature type="binding site" evidence="6">
    <location>
        <position position="331"/>
    </location>
    <ligand>
        <name>GTP</name>
        <dbReference type="ChEBI" id="CHEBI:37565"/>
    </ligand>
</feature>
<keyword evidence="3 7" id="KW-0460">Magnesium</keyword>
<feature type="binding site" evidence="6">
    <location>
        <begin position="206"/>
        <end position="210"/>
    </location>
    <ligand>
        <name>GTP</name>
        <dbReference type="ChEBI" id="CHEBI:37565"/>
    </ligand>
</feature>
<dbReference type="GO" id="GO:0031683">
    <property type="term" value="F:G-protein beta/gamma-subunit complex binding"/>
    <property type="evidence" value="ECO:0007669"/>
    <property type="project" value="InterPro"/>
</dbReference>
<feature type="binding site" evidence="7">
    <location>
        <position position="50"/>
    </location>
    <ligand>
        <name>Mg(2+)</name>
        <dbReference type="ChEBI" id="CHEBI:18420"/>
    </ligand>
</feature>
<dbReference type="GO" id="GO:0007188">
    <property type="term" value="P:adenylate cyclase-modulating G protein-coupled receptor signaling pathway"/>
    <property type="evidence" value="ECO:0007669"/>
    <property type="project" value="TreeGrafter"/>
</dbReference>
<keyword evidence="5" id="KW-0807">Transducer</keyword>
<dbReference type="SUPFAM" id="SSF47895">
    <property type="entry name" value="Transducin (alpha subunit), insertion domain"/>
    <property type="match status" value="1"/>
</dbReference>
<evidence type="ECO:0000256" key="6">
    <source>
        <dbReference type="PIRSR" id="PIRSR601019-1"/>
    </source>
</evidence>
<dbReference type="SMART" id="SM00275">
    <property type="entry name" value="G_alpha"/>
    <property type="match status" value="1"/>
</dbReference>
<dbReference type="GO" id="GO:0005525">
    <property type="term" value="F:GTP binding"/>
    <property type="evidence" value="ECO:0007669"/>
    <property type="project" value="UniProtKB-KW"/>
</dbReference>
<reference evidence="9" key="1">
    <citation type="submission" date="2024-02" db="UniProtKB">
        <authorList>
            <consortium name="WormBaseParasite"/>
        </authorList>
    </citation>
    <scope>IDENTIFICATION</scope>
</reference>
<proteinExistence type="predicted"/>
<feature type="binding site" evidence="6">
    <location>
        <begin position="46"/>
        <end position="51"/>
    </location>
    <ligand>
        <name>GTP</name>
        <dbReference type="ChEBI" id="CHEBI:37565"/>
    </ligand>
</feature>
<sequence length="359" mass="41582">MGSACSTNAGVKADPAQIEKNKAIEKEIIAERKKKVLKLLLLGPGESGKSTTLKQIRIIHDQGFSDSEKLARKFIIYQNLVSGCVDLVKAMEVQRLAYQMPETFELAQQICIYYEENKNNELIEITSHLGDWIGRLLMDPSVQKALYRVPEISIDDAAIYFMQNLERIREHDYIPTTEDILKSRVPTTGVIQFTFLIKNFVFRVFDVGGQKAQRRKWIHIFDDVHAVLFITSLSEYNQMLLEDSKTNRMRDSIELFNQICNNQWFAETAMILFLNKIDLFEEKIKIFPISIALPRYKGAMEYRPVLDYITKKFRQQNKNPKRTIYTHETCATDTRQIQVVIDSVIDVVIQQTMQKVGIQ</sequence>
<evidence type="ECO:0000256" key="5">
    <source>
        <dbReference type="ARBA" id="ARBA00023224"/>
    </source>
</evidence>
<feature type="binding site" evidence="6">
    <location>
        <begin position="275"/>
        <end position="278"/>
    </location>
    <ligand>
        <name>GTP</name>
        <dbReference type="ChEBI" id="CHEBI:37565"/>
    </ligand>
</feature>
<organism evidence="8 9">
    <name type="scientific">Mesorhabditis belari</name>
    <dbReference type="NCBI Taxonomy" id="2138241"/>
    <lineage>
        <taxon>Eukaryota</taxon>
        <taxon>Metazoa</taxon>
        <taxon>Ecdysozoa</taxon>
        <taxon>Nematoda</taxon>
        <taxon>Chromadorea</taxon>
        <taxon>Rhabditida</taxon>
        <taxon>Rhabditina</taxon>
        <taxon>Rhabditomorpha</taxon>
        <taxon>Rhabditoidea</taxon>
        <taxon>Rhabditidae</taxon>
        <taxon>Mesorhabditinae</taxon>
        <taxon>Mesorhabditis</taxon>
    </lineage>
</organism>
<dbReference type="GO" id="GO:0046872">
    <property type="term" value="F:metal ion binding"/>
    <property type="evidence" value="ECO:0007669"/>
    <property type="project" value="UniProtKB-KW"/>
</dbReference>
<name>A0AAF3FQP8_9BILA</name>
<dbReference type="InterPro" id="IPR011025">
    <property type="entry name" value="GproteinA_insert"/>
</dbReference>
<protein>
    <submittedName>
        <fullName evidence="9">Uncharacterized protein</fullName>
    </submittedName>
</protein>
<evidence type="ECO:0000256" key="3">
    <source>
        <dbReference type="ARBA" id="ARBA00022842"/>
    </source>
</evidence>
<keyword evidence="1 7" id="KW-0479">Metal-binding</keyword>
<accession>A0AAF3FQP8</accession>
<dbReference type="GO" id="GO:0003924">
    <property type="term" value="F:GTPase activity"/>
    <property type="evidence" value="ECO:0007669"/>
    <property type="project" value="InterPro"/>
</dbReference>